<evidence type="ECO:0000313" key="2">
    <source>
        <dbReference type="Proteomes" id="UP000789920"/>
    </source>
</evidence>
<dbReference type="Proteomes" id="UP000789920">
    <property type="component" value="Unassembled WGS sequence"/>
</dbReference>
<dbReference type="EMBL" id="CAJVQC010166453">
    <property type="protein sequence ID" value="CAG8849601.1"/>
    <property type="molecule type" value="Genomic_DNA"/>
</dbReference>
<sequence>LRLLKDDKWSHKTIRLVEVISSGFKKHLKMKSISKTSCNASENIKLLRWVIGLSKQLQTD</sequence>
<protein>
    <submittedName>
        <fullName evidence="1">10289_t:CDS:1</fullName>
    </submittedName>
</protein>
<proteinExistence type="predicted"/>
<organism evidence="1 2">
    <name type="scientific">Racocetra persica</name>
    <dbReference type="NCBI Taxonomy" id="160502"/>
    <lineage>
        <taxon>Eukaryota</taxon>
        <taxon>Fungi</taxon>
        <taxon>Fungi incertae sedis</taxon>
        <taxon>Mucoromycota</taxon>
        <taxon>Glomeromycotina</taxon>
        <taxon>Glomeromycetes</taxon>
        <taxon>Diversisporales</taxon>
        <taxon>Gigasporaceae</taxon>
        <taxon>Racocetra</taxon>
    </lineage>
</organism>
<evidence type="ECO:0000313" key="1">
    <source>
        <dbReference type="EMBL" id="CAG8849601.1"/>
    </source>
</evidence>
<gene>
    <name evidence="1" type="ORF">RPERSI_LOCUS35670</name>
</gene>
<keyword evidence="2" id="KW-1185">Reference proteome</keyword>
<accession>A0ACA9SV66</accession>
<comment type="caution">
    <text evidence="1">The sequence shown here is derived from an EMBL/GenBank/DDBJ whole genome shotgun (WGS) entry which is preliminary data.</text>
</comment>
<reference evidence="1" key="1">
    <citation type="submission" date="2021-06" db="EMBL/GenBank/DDBJ databases">
        <authorList>
            <person name="Kallberg Y."/>
            <person name="Tangrot J."/>
            <person name="Rosling A."/>
        </authorList>
    </citation>
    <scope>NUCLEOTIDE SEQUENCE</scope>
    <source>
        <strain evidence="1">MA461A</strain>
    </source>
</reference>
<feature type="non-terminal residue" evidence="1">
    <location>
        <position position="60"/>
    </location>
</feature>
<feature type="non-terminal residue" evidence="1">
    <location>
        <position position="1"/>
    </location>
</feature>
<name>A0ACA9SV66_9GLOM</name>